<dbReference type="EMBL" id="JABSNO010000045">
    <property type="protein sequence ID" value="NRS94102.1"/>
    <property type="molecule type" value="Genomic_DNA"/>
</dbReference>
<reference evidence="2" key="1">
    <citation type="submission" date="2020-05" db="EMBL/GenBank/DDBJ databases">
        <title>Genomic Encyclopedia of Type Strains, Phase IV (KMG-V): Genome sequencing to study the core and pangenomes of soil and plant-associated prokaryotes.</title>
        <authorList>
            <person name="Whitman W."/>
        </authorList>
    </citation>
    <scope>NUCLEOTIDE SEQUENCE</scope>
    <source>
        <strain evidence="2">16F</strain>
    </source>
</reference>
<accession>A0A8J8GE04</accession>
<feature type="chain" id="PRO_5035227125" description="Lipoprotein" evidence="1">
    <location>
        <begin position="23"/>
        <end position="344"/>
    </location>
</feature>
<evidence type="ECO:0000313" key="2">
    <source>
        <dbReference type="EMBL" id="NRS94102.1"/>
    </source>
</evidence>
<dbReference type="RefSeq" id="WP_173780629.1">
    <property type="nucleotide sequence ID" value="NZ_JABSNO010000045.1"/>
</dbReference>
<proteinExistence type="predicted"/>
<sequence length="344" mass="40102">MINSIKKILLLIMVAISLLGCSQDKNQNQNQNRKGMNIDQYIPEESKTIDRNNYAEKVLESIKHYDSEPIYYYRINKQNCLIEVKINDVVDYKDYELSNIIIPSEIGHILKSGQQTVTVKMYPVGDLSNKDLGLENQPQATKLSDKAKVDISVVTMDNKSKKQFGDERVITTQVSPKEAAGKKYYEFSFTFNADIPYQFEGWSKGKDLRKLNQELVRKKAVEYYEMIGKVHLNKDLDSWLKINFPLEKRIEGMFYVDKQYLEDLVKEFSDDVLQDYTMLPLKNYTLEYMGDGKLLRLRQSSLEENYRGKGALMLEYDEGYYFPGITLYLPEGRDLATQGFMMWK</sequence>
<dbReference type="PROSITE" id="PS51257">
    <property type="entry name" value="PROKAR_LIPOPROTEIN"/>
    <property type="match status" value="1"/>
</dbReference>
<organism evidence="2 3">
    <name type="scientific">Frigoriflavimonas asaccharolytica</name>
    <dbReference type="NCBI Taxonomy" id="2735899"/>
    <lineage>
        <taxon>Bacteria</taxon>
        <taxon>Pseudomonadati</taxon>
        <taxon>Bacteroidota</taxon>
        <taxon>Flavobacteriia</taxon>
        <taxon>Flavobacteriales</taxon>
        <taxon>Weeksellaceae</taxon>
        <taxon>Frigoriflavimonas</taxon>
    </lineage>
</organism>
<gene>
    <name evidence="2" type="ORF">HNQ03_003202</name>
</gene>
<dbReference type="Proteomes" id="UP000610746">
    <property type="component" value="Unassembled WGS sequence"/>
</dbReference>
<evidence type="ECO:0000313" key="3">
    <source>
        <dbReference type="Proteomes" id="UP000610746"/>
    </source>
</evidence>
<keyword evidence="3" id="KW-1185">Reference proteome</keyword>
<evidence type="ECO:0000256" key="1">
    <source>
        <dbReference type="SAM" id="SignalP"/>
    </source>
</evidence>
<comment type="caution">
    <text evidence="2">The sequence shown here is derived from an EMBL/GenBank/DDBJ whole genome shotgun (WGS) entry which is preliminary data.</text>
</comment>
<name>A0A8J8GE04_9FLAO</name>
<evidence type="ECO:0008006" key="4">
    <source>
        <dbReference type="Google" id="ProtNLM"/>
    </source>
</evidence>
<dbReference type="AlphaFoldDB" id="A0A8J8GE04"/>
<protein>
    <recommendedName>
        <fullName evidence="4">Lipoprotein</fullName>
    </recommendedName>
</protein>
<keyword evidence="1" id="KW-0732">Signal</keyword>
<feature type="signal peptide" evidence="1">
    <location>
        <begin position="1"/>
        <end position="22"/>
    </location>
</feature>